<keyword evidence="3" id="KW-1185">Reference proteome</keyword>
<feature type="domain" description="Copper amine oxidase-like N-terminal" evidence="1">
    <location>
        <begin position="53"/>
        <end position="99"/>
    </location>
</feature>
<dbReference type="RefSeq" id="WP_216418751.1">
    <property type="nucleotide sequence ID" value="NZ_JAHLQK010000006.1"/>
</dbReference>
<dbReference type="InterPro" id="IPR012854">
    <property type="entry name" value="Cu_amine_oxidase-like_N"/>
</dbReference>
<sequence length="246" mass="27483">MKGKFAGFLTGVIVGGAVFGSAGVYAASKGSLIEVFNNVVKTIIIDGEDKTPKEQKDMPFVYNGTTYVPIRYISESMDKKVSWDGNTGTIFIGDTQEEASYFYKKPFAEVSSLITTREDIKGIALVTDFNWGNPVEETDKQYYKESIKYNLNGSVDKIAGSIEMLHEFGKHHESYEGNKKVSGRVRIYDSNDNMIYDSKLIRLGTDAIKFEIDAKNILSARFELYLETPNGQYGGGAIAIKNLRYY</sequence>
<evidence type="ECO:0000259" key="1">
    <source>
        <dbReference type="Pfam" id="PF07833"/>
    </source>
</evidence>
<dbReference type="EMBL" id="JAHLQK010000006">
    <property type="protein sequence ID" value="MBU5677761.1"/>
    <property type="molecule type" value="Genomic_DNA"/>
</dbReference>
<name>A0ABS6G8P2_9FIRM</name>
<gene>
    <name evidence="2" type="ORF">KQI88_15180</name>
</gene>
<evidence type="ECO:0000313" key="3">
    <source>
        <dbReference type="Proteomes" id="UP000779508"/>
    </source>
</evidence>
<dbReference type="Proteomes" id="UP000779508">
    <property type="component" value="Unassembled WGS sequence"/>
</dbReference>
<reference evidence="2 3" key="1">
    <citation type="submission" date="2021-06" db="EMBL/GenBank/DDBJ databases">
        <authorList>
            <person name="Sun Q."/>
            <person name="Li D."/>
        </authorList>
    </citation>
    <scope>NUCLEOTIDE SEQUENCE [LARGE SCALE GENOMIC DNA]</scope>
    <source>
        <strain evidence="2 3">MSJ-5</strain>
    </source>
</reference>
<protein>
    <submittedName>
        <fullName evidence="2">Copper amine oxidase N-terminal domain-containing protein</fullName>
    </submittedName>
</protein>
<comment type="caution">
    <text evidence="2">The sequence shown here is derived from an EMBL/GenBank/DDBJ whole genome shotgun (WGS) entry which is preliminary data.</text>
</comment>
<dbReference type="Pfam" id="PF07833">
    <property type="entry name" value="Cu_amine_oxidN1"/>
    <property type="match status" value="1"/>
</dbReference>
<organism evidence="2 3">
    <name type="scientific">Alkaliphilus flagellatus</name>
    <dbReference type="NCBI Taxonomy" id="2841507"/>
    <lineage>
        <taxon>Bacteria</taxon>
        <taxon>Bacillati</taxon>
        <taxon>Bacillota</taxon>
        <taxon>Clostridia</taxon>
        <taxon>Peptostreptococcales</taxon>
        <taxon>Natronincolaceae</taxon>
        <taxon>Alkaliphilus</taxon>
    </lineage>
</organism>
<proteinExistence type="predicted"/>
<evidence type="ECO:0000313" key="2">
    <source>
        <dbReference type="EMBL" id="MBU5677761.1"/>
    </source>
</evidence>
<accession>A0ABS6G8P2</accession>